<dbReference type="RefSeq" id="XP_032354852.1">
    <property type="nucleotide sequence ID" value="XM_032498961.1"/>
</dbReference>
<feature type="region of interest" description="Disordered" evidence="1">
    <location>
        <begin position="165"/>
        <end position="203"/>
    </location>
</feature>
<dbReference type="GeneID" id="116669338"/>
<evidence type="ECO:0000256" key="1">
    <source>
        <dbReference type="SAM" id="MobiDB-lite"/>
    </source>
</evidence>
<gene>
    <name evidence="3" type="primary">EPN2</name>
</gene>
<feature type="region of interest" description="Disordered" evidence="1">
    <location>
        <begin position="101"/>
        <end position="146"/>
    </location>
</feature>
<accession>A0A8B8UKD4</accession>
<feature type="compositionally biased region" description="Low complexity" evidence="1">
    <location>
        <begin position="105"/>
        <end position="120"/>
    </location>
</feature>
<evidence type="ECO:0000313" key="3">
    <source>
        <dbReference type="RefSeq" id="XP_032354852.1"/>
    </source>
</evidence>
<feature type="region of interest" description="Disordered" evidence="1">
    <location>
        <begin position="15"/>
        <end position="81"/>
    </location>
</feature>
<feature type="compositionally biased region" description="Low complexity" evidence="1">
    <location>
        <begin position="128"/>
        <end position="144"/>
    </location>
</feature>
<protein>
    <submittedName>
        <fullName evidence="3">Epsin-2 isoform X1</fullName>
    </submittedName>
</protein>
<dbReference type="KEGG" id="cfr:116669338"/>
<evidence type="ECO:0000313" key="2">
    <source>
        <dbReference type="Proteomes" id="UP000694856"/>
    </source>
</evidence>
<dbReference type="AlphaFoldDB" id="A0A8B8UKD4"/>
<reference evidence="3" key="1">
    <citation type="submission" date="2025-08" db="UniProtKB">
        <authorList>
            <consortium name="RefSeq"/>
        </authorList>
    </citation>
    <scope>IDENTIFICATION</scope>
    <source>
        <tissue evidence="3">Ear skin</tissue>
    </source>
</reference>
<dbReference type="Proteomes" id="UP000694856">
    <property type="component" value="Chromosome 16"/>
</dbReference>
<feature type="compositionally biased region" description="Polar residues" evidence="1">
    <location>
        <begin position="47"/>
        <end position="71"/>
    </location>
</feature>
<organism evidence="2 3">
    <name type="scientific">Camelus ferus</name>
    <name type="common">Wild bactrian camel</name>
    <name type="synonym">Camelus bactrianus ferus</name>
    <dbReference type="NCBI Taxonomy" id="419612"/>
    <lineage>
        <taxon>Eukaryota</taxon>
        <taxon>Metazoa</taxon>
        <taxon>Chordata</taxon>
        <taxon>Craniata</taxon>
        <taxon>Vertebrata</taxon>
        <taxon>Euteleostomi</taxon>
        <taxon>Mammalia</taxon>
        <taxon>Eutheria</taxon>
        <taxon>Laurasiatheria</taxon>
        <taxon>Artiodactyla</taxon>
        <taxon>Tylopoda</taxon>
        <taxon>Camelidae</taxon>
        <taxon>Camelus</taxon>
    </lineage>
</organism>
<name>A0A8B8UKD4_CAMFR</name>
<dbReference type="CTD" id="22905"/>
<proteinExistence type="predicted"/>
<sequence length="247" mass="25752">MTICSLRRRASALALGAPGMHAGRGPRPPRSPARVHPCLAAKAASPPSRNSGTTSPDPFESQPQTVASSKPSGARKTPESFLGPNAALVNLDSLVTRPAPPAQSLNPFLPPGAAAAATPGQPLPGEPAPAADAEPAAGEPGSGEQRVLRAQPRCGAHGLRDVHGFTPRLGGQRFLPDAPGPRHDEHGGRPGRPPVGSPGYWHHQPLPPLVPAWTRRRASVPRTPGRGPCLWNGVREWGVSAFRSSFF</sequence>
<keyword evidence="2" id="KW-1185">Reference proteome</keyword>